<organism evidence="2 3">
    <name type="scientific">Photobacterium gaetbulicola Gung47</name>
    <dbReference type="NCBI Taxonomy" id="658445"/>
    <lineage>
        <taxon>Bacteria</taxon>
        <taxon>Pseudomonadati</taxon>
        <taxon>Pseudomonadota</taxon>
        <taxon>Gammaproteobacteria</taxon>
        <taxon>Vibrionales</taxon>
        <taxon>Vibrionaceae</taxon>
        <taxon>Photobacterium</taxon>
    </lineage>
</organism>
<dbReference type="Pfam" id="PF07819">
    <property type="entry name" value="PGAP1"/>
    <property type="match status" value="1"/>
</dbReference>
<sequence length="365" mass="40485">MISKNEWSEKLKSLKEDISTKVIENSEFAKQRVVELLEHGLSPAQGDALLASFNGLVGDHLLQRNSRFAIPMVFTDHNQTLSDEAAELERQLPEASSRIVLCVHGWCMADKGWMRKGHDHGKQFINAGYTPIYLWYNTGNHISLNGEEFAFRLEKLLQAWPCEVKELVIIGHSMGGLVTRSACYYAGINQLQWLSALRTFITLGTPHNGAPLAKLACWIDEQVVNTPQLKFLQKLGEIRSSGSKDLSRGYIVHEDWQAPTIPFKQADHDKVSGTALTQRPTLPDVVQCYAVASCLGKNTQDENNRRLGDGLVPVSSALAESTKGVLALNYPADHKWVVGGVDHLDLLNHPAVAAKVSEWVLENTV</sequence>
<dbReference type="SUPFAM" id="SSF53474">
    <property type="entry name" value="alpha/beta-Hydrolases"/>
    <property type="match status" value="1"/>
</dbReference>
<dbReference type="Proteomes" id="UP000032303">
    <property type="component" value="Chromosome 2"/>
</dbReference>
<accession>A0A0C5WPM4</accession>
<evidence type="ECO:0000313" key="2">
    <source>
        <dbReference type="EMBL" id="AJR09088.1"/>
    </source>
</evidence>
<name>A0A0C5WPM4_9GAMM</name>
<proteinExistence type="predicted"/>
<gene>
    <name evidence="2" type="ORF">H744_2c2427</name>
</gene>
<protein>
    <recommendedName>
        <fullName evidence="1">GPI inositol-deacylase PGAP1-like alpha/beta domain-containing protein</fullName>
    </recommendedName>
</protein>
<dbReference type="Gene3D" id="3.40.50.1820">
    <property type="entry name" value="alpha/beta hydrolase"/>
    <property type="match status" value="1"/>
</dbReference>
<dbReference type="HOGENOM" id="CLU_049416_0_0_6"/>
<dbReference type="EMBL" id="CP005974">
    <property type="protein sequence ID" value="AJR09088.1"/>
    <property type="molecule type" value="Genomic_DNA"/>
</dbReference>
<dbReference type="InterPro" id="IPR012908">
    <property type="entry name" value="PGAP1-ab_dom-like"/>
</dbReference>
<dbReference type="STRING" id="658445.H744_2c2427"/>
<evidence type="ECO:0000313" key="3">
    <source>
        <dbReference type="Proteomes" id="UP000032303"/>
    </source>
</evidence>
<feature type="domain" description="GPI inositol-deacylase PGAP1-like alpha/beta" evidence="1">
    <location>
        <begin position="163"/>
        <end position="258"/>
    </location>
</feature>
<dbReference type="KEGG" id="pgb:H744_2c2427"/>
<dbReference type="AlphaFoldDB" id="A0A0C5WPM4"/>
<reference evidence="2 3" key="1">
    <citation type="submission" date="2013-05" db="EMBL/GenBank/DDBJ databases">
        <title>Complete genome sequence of the lipase-producing bacterium Photobacterium gaetbulicola Gung47.</title>
        <authorList>
            <person name="Kim Y.-O."/>
        </authorList>
    </citation>
    <scope>NUCLEOTIDE SEQUENCE [LARGE SCALE GENOMIC DNA]</scope>
    <source>
        <strain evidence="2 3">Gung47</strain>
    </source>
</reference>
<dbReference type="PATRIC" id="fig|658445.3.peg.4434"/>
<dbReference type="GO" id="GO:0016788">
    <property type="term" value="F:hydrolase activity, acting on ester bonds"/>
    <property type="evidence" value="ECO:0007669"/>
    <property type="project" value="InterPro"/>
</dbReference>
<keyword evidence="3" id="KW-1185">Reference proteome</keyword>
<evidence type="ECO:0000259" key="1">
    <source>
        <dbReference type="Pfam" id="PF07819"/>
    </source>
</evidence>
<dbReference type="InterPro" id="IPR029058">
    <property type="entry name" value="AB_hydrolase_fold"/>
</dbReference>
<dbReference type="OrthoDB" id="556502at2"/>